<keyword evidence="4" id="KW-0862">Zinc</keyword>
<name>A0AAD4LV29_9AGAM</name>
<evidence type="ECO:0000256" key="4">
    <source>
        <dbReference type="ARBA" id="ARBA00022833"/>
    </source>
</evidence>
<keyword evidence="7" id="KW-1185">Reference proteome</keyword>
<dbReference type="GO" id="GO:0005634">
    <property type="term" value="C:nucleus"/>
    <property type="evidence" value="ECO:0007669"/>
    <property type="project" value="UniProtKB-SubCell"/>
</dbReference>
<proteinExistence type="predicted"/>
<dbReference type="PANTHER" id="PTHR46481">
    <property type="entry name" value="ZINC FINGER BED DOMAIN-CONTAINING PROTEIN 4"/>
    <property type="match status" value="1"/>
</dbReference>
<feature type="non-terminal residue" evidence="6">
    <location>
        <position position="216"/>
    </location>
</feature>
<organism evidence="6 7">
    <name type="scientific">Multifurca ochricompacta</name>
    <dbReference type="NCBI Taxonomy" id="376703"/>
    <lineage>
        <taxon>Eukaryota</taxon>
        <taxon>Fungi</taxon>
        <taxon>Dikarya</taxon>
        <taxon>Basidiomycota</taxon>
        <taxon>Agaricomycotina</taxon>
        <taxon>Agaricomycetes</taxon>
        <taxon>Russulales</taxon>
        <taxon>Russulaceae</taxon>
        <taxon>Multifurca</taxon>
    </lineage>
</organism>
<keyword evidence="3" id="KW-0863">Zinc-finger</keyword>
<evidence type="ECO:0000256" key="3">
    <source>
        <dbReference type="ARBA" id="ARBA00022771"/>
    </source>
</evidence>
<comment type="subcellular location">
    <subcellularLocation>
        <location evidence="1">Nucleus</location>
    </subcellularLocation>
</comment>
<dbReference type="PANTHER" id="PTHR46481:SF10">
    <property type="entry name" value="ZINC FINGER BED DOMAIN-CONTAINING PROTEIN 39"/>
    <property type="match status" value="1"/>
</dbReference>
<keyword evidence="2" id="KW-0479">Metal-binding</keyword>
<feature type="non-terminal residue" evidence="6">
    <location>
        <position position="1"/>
    </location>
</feature>
<evidence type="ECO:0000256" key="2">
    <source>
        <dbReference type="ARBA" id="ARBA00022723"/>
    </source>
</evidence>
<evidence type="ECO:0000256" key="5">
    <source>
        <dbReference type="ARBA" id="ARBA00023242"/>
    </source>
</evidence>
<dbReference type="AlphaFoldDB" id="A0AAD4LV29"/>
<evidence type="ECO:0000313" key="6">
    <source>
        <dbReference type="EMBL" id="KAI0287552.1"/>
    </source>
</evidence>
<dbReference type="EMBL" id="WTXG01000668">
    <property type="protein sequence ID" value="KAI0287552.1"/>
    <property type="molecule type" value="Genomic_DNA"/>
</dbReference>
<gene>
    <name evidence="6" type="ORF">B0F90DRAFT_1607790</name>
</gene>
<evidence type="ECO:0000256" key="1">
    <source>
        <dbReference type="ARBA" id="ARBA00004123"/>
    </source>
</evidence>
<evidence type="ECO:0000313" key="7">
    <source>
        <dbReference type="Proteomes" id="UP001203297"/>
    </source>
</evidence>
<comment type="caution">
    <text evidence="6">The sequence shown here is derived from an EMBL/GenBank/DDBJ whole genome shotgun (WGS) entry which is preliminary data.</text>
</comment>
<protein>
    <submittedName>
        <fullName evidence="6">Uncharacterized protein</fullName>
    </submittedName>
</protein>
<dbReference type="Proteomes" id="UP001203297">
    <property type="component" value="Unassembled WGS sequence"/>
</dbReference>
<keyword evidence="5" id="KW-0539">Nucleus</keyword>
<sequence>RLTKEWTAPIYAFFRPVPIVEYVEGRRCHTFQCAANSCKSRGVRRYLDKGDANSTSNMRKHARRCWGAEIIASADNAKNANDVRSTTIQGILDPQTITATFKQLGKDKATFLHRQHTKTESRAEIAGRLECYIPSPATVSRDVKKVFTNAQKRIAKMLQEHEGTLSFATDAWTSPNHKAFVAVTVHLENNGVPLRMILDIVEVAISHSGVNLAAAF</sequence>
<dbReference type="InterPro" id="IPR052035">
    <property type="entry name" value="ZnF_BED_domain_contain"/>
</dbReference>
<reference evidence="6" key="1">
    <citation type="journal article" date="2022" name="New Phytol.">
        <title>Evolutionary transition to the ectomycorrhizal habit in the genomes of a hyperdiverse lineage of mushroom-forming fungi.</title>
        <authorList>
            <person name="Looney B."/>
            <person name="Miyauchi S."/>
            <person name="Morin E."/>
            <person name="Drula E."/>
            <person name="Courty P.E."/>
            <person name="Kohler A."/>
            <person name="Kuo A."/>
            <person name="LaButti K."/>
            <person name="Pangilinan J."/>
            <person name="Lipzen A."/>
            <person name="Riley R."/>
            <person name="Andreopoulos W."/>
            <person name="He G."/>
            <person name="Johnson J."/>
            <person name="Nolan M."/>
            <person name="Tritt A."/>
            <person name="Barry K.W."/>
            <person name="Grigoriev I.V."/>
            <person name="Nagy L.G."/>
            <person name="Hibbett D."/>
            <person name="Henrissat B."/>
            <person name="Matheny P.B."/>
            <person name="Labbe J."/>
            <person name="Martin F.M."/>
        </authorList>
    </citation>
    <scope>NUCLEOTIDE SEQUENCE</scope>
    <source>
        <strain evidence="6">BPL690</strain>
    </source>
</reference>
<dbReference type="GO" id="GO:0008270">
    <property type="term" value="F:zinc ion binding"/>
    <property type="evidence" value="ECO:0007669"/>
    <property type="project" value="UniProtKB-KW"/>
</dbReference>
<accession>A0AAD4LV29</accession>